<dbReference type="InterPro" id="IPR048469">
    <property type="entry name" value="YchJ-like_M"/>
</dbReference>
<evidence type="ECO:0000259" key="1">
    <source>
        <dbReference type="Pfam" id="PF17775"/>
    </source>
</evidence>
<dbReference type="Pfam" id="PF17775">
    <property type="entry name" value="YchJ_M-like"/>
    <property type="match status" value="1"/>
</dbReference>
<dbReference type="SUPFAM" id="SSF103642">
    <property type="entry name" value="Sec-C motif"/>
    <property type="match status" value="1"/>
</dbReference>
<name>A0ABW7NWZ6_9GAMM</name>
<dbReference type="Proteomes" id="UP001610706">
    <property type="component" value="Unassembled WGS sequence"/>
</dbReference>
<accession>A0ABW7NWZ6</accession>
<protein>
    <submittedName>
        <fullName evidence="2">YchJ family protein</fullName>
    </submittedName>
</protein>
<proteinExistence type="predicted"/>
<evidence type="ECO:0000313" key="3">
    <source>
        <dbReference type="Proteomes" id="UP001610706"/>
    </source>
</evidence>
<organism evidence="2 3">
    <name type="scientific">Oceanimonas smirnovii</name>
    <dbReference type="NCBI Taxonomy" id="264574"/>
    <lineage>
        <taxon>Bacteria</taxon>
        <taxon>Pseudomonadati</taxon>
        <taxon>Pseudomonadota</taxon>
        <taxon>Gammaproteobacteria</taxon>
        <taxon>Aeromonadales</taxon>
        <taxon>Aeromonadaceae</taxon>
        <taxon>Oceanimonas</taxon>
    </lineage>
</organism>
<reference evidence="2 3" key="1">
    <citation type="submission" date="2024-08" db="EMBL/GenBank/DDBJ databases">
        <title>Oceanimonas smirnovii Genome sequencing and assembly.</title>
        <authorList>
            <person name="Tang B."/>
        </authorList>
    </citation>
    <scope>NUCLEOTIDE SEQUENCE [LARGE SCALE GENOMIC DNA]</scope>
    <source>
        <strain evidence="2 3">OS2020-119</strain>
    </source>
</reference>
<feature type="domain" description="YchJ-like middle NTF2-like" evidence="1">
    <location>
        <begin position="27"/>
        <end position="125"/>
    </location>
</feature>
<gene>
    <name evidence="2" type="ORF">AB9R89_00010</name>
</gene>
<dbReference type="SUPFAM" id="SSF54427">
    <property type="entry name" value="NTF2-like"/>
    <property type="match status" value="1"/>
</dbReference>
<dbReference type="InterPro" id="IPR004027">
    <property type="entry name" value="SEC_C_motif"/>
</dbReference>
<evidence type="ECO:0000313" key="2">
    <source>
        <dbReference type="EMBL" id="MFH7563713.1"/>
    </source>
</evidence>
<dbReference type="Gene3D" id="3.10.450.50">
    <property type="match status" value="1"/>
</dbReference>
<dbReference type="RefSeq" id="WP_317074823.1">
    <property type="nucleotide sequence ID" value="NZ_CP166302.1"/>
</dbReference>
<dbReference type="NCBIfam" id="NF002449">
    <property type="entry name" value="PRK01617.1"/>
    <property type="match status" value="1"/>
</dbReference>
<dbReference type="Pfam" id="PF02810">
    <property type="entry name" value="SEC-C"/>
    <property type="match status" value="1"/>
</dbReference>
<dbReference type="PANTHER" id="PTHR33747">
    <property type="entry name" value="UPF0225 PROTEIN SCO1677"/>
    <property type="match status" value="1"/>
</dbReference>
<comment type="caution">
    <text evidence="2">The sequence shown here is derived from an EMBL/GenBank/DDBJ whole genome shotgun (WGS) entry which is preliminary data.</text>
</comment>
<keyword evidence="3" id="KW-1185">Reference proteome</keyword>
<sequence length="154" mass="17338">MQCYCDSKLTFADCCQPFLAGRLAAPTPLALMRSRYSAYRLGQGDYLVSTWHPDTLGKLDATALADSGLNTDWLGLTIVFARGTNKDHEGEVEFKVRYRENGRVVLLHERSLFVRLNQNWVYHSGVHNPPKAGPNLPCPCGSGKKYKHCCSRRY</sequence>
<dbReference type="InterPro" id="IPR032710">
    <property type="entry name" value="NTF2-like_dom_sf"/>
</dbReference>
<dbReference type="EMBL" id="JBGFTR010000001">
    <property type="protein sequence ID" value="MFH7563713.1"/>
    <property type="molecule type" value="Genomic_DNA"/>
</dbReference>
<dbReference type="PANTHER" id="PTHR33747:SF1">
    <property type="entry name" value="ADENYLATE CYCLASE-ASSOCIATED CAP C-TERMINAL DOMAIN-CONTAINING PROTEIN"/>
    <property type="match status" value="1"/>
</dbReference>